<dbReference type="AlphaFoldDB" id="A0A2H1VTY7"/>
<name>A0A2H1VTY7_SPOFR</name>
<organism evidence="1">
    <name type="scientific">Spodoptera frugiperda</name>
    <name type="common">Fall armyworm</name>
    <dbReference type="NCBI Taxonomy" id="7108"/>
    <lineage>
        <taxon>Eukaryota</taxon>
        <taxon>Metazoa</taxon>
        <taxon>Ecdysozoa</taxon>
        <taxon>Arthropoda</taxon>
        <taxon>Hexapoda</taxon>
        <taxon>Insecta</taxon>
        <taxon>Pterygota</taxon>
        <taxon>Neoptera</taxon>
        <taxon>Endopterygota</taxon>
        <taxon>Lepidoptera</taxon>
        <taxon>Glossata</taxon>
        <taxon>Ditrysia</taxon>
        <taxon>Noctuoidea</taxon>
        <taxon>Noctuidae</taxon>
        <taxon>Amphipyrinae</taxon>
        <taxon>Spodoptera</taxon>
    </lineage>
</organism>
<evidence type="ECO:0000313" key="1">
    <source>
        <dbReference type="EMBL" id="SOQ44248.1"/>
    </source>
</evidence>
<gene>
    <name evidence="1" type="ORF">SFRICE_017917</name>
</gene>
<reference evidence="1" key="1">
    <citation type="submission" date="2016-07" db="EMBL/GenBank/DDBJ databases">
        <authorList>
            <person name="Bretaudeau A."/>
        </authorList>
    </citation>
    <scope>NUCLEOTIDE SEQUENCE</scope>
    <source>
        <strain evidence="1">Rice</strain>
        <tissue evidence="1">Whole body</tissue>
    </source>
</reference>
<protein>
    <submittedName>
        <fullName evidence="1">SFRICE_017917</fullName>
    </submittedName>
</protein>
<accession>A0A2H1VTY7</accession>
<sequence length="374" mass="42235">MYKPVNEQTDDLMVSNRRRPWTLETPEALQVRCRGPQESDEQNNGCFAQEHVGSLDLGVDCALKSFGFAFISPPLATDSVARPSNIKLLDCKCTPIERVDCVTYLGMKIDENFSWSQHVDYISGKLRILLSKMHHLSFKVPVNVLRCIYMSLVDSIMSYALGSYGLTFKTNLDKLEALQTRFLKLLVTKKTKSNCKGDYRKLFKICKILPITLKHKYLLLVNHHGTQEHTLTNVNNTLNTRSMAAGRFNVPRVTNYYGDRTLNKRIPYLLNNLPADIRSEAKLNRFKPVLGDKKELLGSGPPCRSLCFLMGTTWVSSKPESFSCVVGAFTNIQVHIHMTLRLETTICGSHKELLRTGFETATSYLAATVQSVVM</sequence>
<proteinExistence type="predicted"/>
<dbReference type="EMBL" id="ODYU01004408">
    <property type="protein sequence ID" value="SOQ44248.1"/>
    <property type="molecule type" value="Genomic_DNA"/>
</dbReference>